<organism evidence="2 3">
    <name type="scientific">Dawidia soli</name>
    <dbReference type="NCBI Taxonomy" id="2782352"/>
    <lineage>
        <taxon>Bacteria</taxon>
        <taxon>Pseudomonadati</taxon>
        <taxon>Bacteroidota</taxon>
        <taxon>Cytophagia</taxon>
        <taxon>Cytophagales</taxon>
        <taxon>Chryseotaleaceae</taxon>
        <taxon>Dawidia</taxon>
    </lineage>
</organism>
<reference evidence="2 3" key="1">
    <citation type="submission" date="2021-05" db="EMBL/GenBank/DDBJ databases">
        <title>A Polyphasic approach of four new species of the genus Ohtaekwangia: Ohtaekwangia histidinii sp. nov., Ohtaekwangia cretensis sp. nov., Ohtaekwangia indiensis sp. nov., Ohtaekwangia reichenbachii sp. nov. from diverse environment.</title>
        <authorList>
            <person name="Octaviana S."/>
        </authorList>
    </citation>
    <scope>NUCLEOTIDE SEQUENCE [LARGE SCALE GENOMIC DNA]</scope>
    <source>
        <strain evidence="2 3">PWU37</strain>
    </source>
</reference>
<keyword evidence="3" id="KW-1185">Reference proteome</keyword>
<evidence type="ECO:0000313" key="3">
    <source>
        <dbReference type="Proteomes" id="UP001319180"/>
    </source>
</evidence>
<protein>
    <submittedName>
        <fullName evidence="2">MBL fold metallo-hydrolase</fullName>
    </submittedName>
</protein>
<dbReference type="SUPFAM" id="SSF56281">
    <property type="entry name" value="Metallo-hydrolase/oxidoreductase"/>
    <property type="match status" value="1"/>
</dbReference>
<dbReference type="Pfam" id="PF12706">
    <property type="entry name" value="Lactamase_B_2"/>
    <property type="match status" value="1"/>
</dbReference>
<dbReference type="PANTHER" id="PTHR42663:SF6">
    <property type="entry name" value="HYDROLASE C777.06C-RELATED"/>
    <property type="match status" value="1"/>
</dbReference>
<dbReference type="EMBL" id="JAHESC010000015">
    <property type="protein sequence ID" value="MBT1687332.1"/>
    <property type="molecule type" value="Genomic_DNA"/>
</dbReference>
<sequence length="255" mass="28540">MKITFLGTGTSQGVPVIGCTCDVCRSLDYRDKRLRTALHIAIDGQSLVIDTGPDFRQQMLREYIERLDAVLFTHAHRDHTAGLDDVRAYNFLQDMDMPIYGTQATLDQLAVEYAYALSGPVYPGIPRLKLLPINEDAFTVNGISILPLPVMHLRMPVFGFRLGNFSYITDANYIPEETFERLKGTEVLVLNALQREHHISHFNLGEALDTIQRIAPKQTYLTHISHKLGLHGAVQHELPASVALAYDGLQVDIVS</sequence>
<dbReference type="SMART" id="SM00849">
    <property type="entry name" value="Lactamase_B"/>
    <property type="match status" value="1"/>
</dbReference>
<accession>A0AAP2D9B3</accession>
<gene>
    <name evidence="2" type="ORF">KK078_12235</name>
</gene>
<dbReference type="CDD" id="cd16279">
    <property type="entry name" value="metallo-hydrolase-like_MBL-fold"/>
    <property type="match status" value="1"/>
</dbReference>
<dbReference type="RefSeq" id="WP_254090563.1">
    <property type="nucleotide sequence ID" value="NZ_JAHESC010000015.1"/>
</dbReference>
<feature type="domain" description="Metallo-beta-lactamase" evidence="1">
    <location>
        <begin position="34"/>
        <end position="226"/>
    </location>
</feature>
<proteinExistence type="predicted"/>
<evidence type="ECO:0000259" key="1">
    <source>
        <dbReference type="SMART" id="SM00849"/>
    </source>
</evidence>
<name>A0AAP2D9B3_9BACT</name>
<comment type="caution">
    <text evidence="2">The sequence shown here is derived from an EMBL/GenBank/DDBJ whole genome shotgun (WGS) entry which is preliminary data.</text>
</comment>
<dbReference type="InterPro" id="IPR001279">
    <property type="entry name" value="Metallo-B-lactamas"/>
</dbReference>
<dbReference type="PANTHER" id="PTHR42663">
    <property type="entry name" value="HYDROLASE C777.06C-RELATED-RELATED"/>
    <property type="match status" value="1"/>
</dbReference>
<dbReference type="AlphaFoldDB" id="A0AAP2D9B3"/>
<evidence type="ECO:0000313" key="2">
    <source>
        <dbReference type="EMBL" id="MBT1687332.1"/>
    </source>
</evidence>
<dbReference type="InterPro" id="IPR036866">
    <property type="entry name" value="RibonucZ/Hydroxyglut_hydro"/>
</dbReference>
<dbReference type="Proteomes" id="UP001319180">
    <property type="component" value="Unassembled WGS sequence"/>
</dbReference>
<dbReference type="Gene3D" id="3.60.15.10">
    <property type="entry name" value="Ribonuclease Z/Hydroxyacylglutathione hydrolase-like"/>
    <property type="match status" value="1"/>
</dbReference>